<gene>
    <name evidence="2" type="ORF">DERYTH_LOCUS8878</name>
</gene>
<dbReference type="AlphaFoldDB" id="A0A9N9D7X2"/>
<evidence type="ECO:0000313" key="2">
    <source>
        <dbReference type="EMBL" id="CAG8625727.1"/>
    </source>
</evidence>
<proteinExistence type="predicted"/>
<comment type="caution">
    <text evidence="2">The sequence shown here is derived from an EMBL/GenBank/DDBJ whole genome shotgun (WGS) entry which is preliminary data.</text>
</comment>
<protein>
    <submittedName>
        <fullName evidence="2">18590_t:CDS:1</fullName>
    </submittedName>
</protein>
<evidence type="ECO:0000256" key="1">
    <source>
        <dbReference type="SAM" id="MobiDB-lite"/>
    </source>
</evidence>
<sequence length="58" mass="6612">MKTGNFKIPMTHKSHDDQKNQTGVSPGNPEKWGITVDTLRIRREPLYNGHTPTLLLLQ</sequence>
<dbReference type="EMBL" id="CAJVPY010004694">
    <property type="protein sequence ID" value="CAG8625727.1"/>
    <property type="molecule type" value="Genomic_DNA"/>
</dbReference>
<name>A0A9N9D7X2_9GLOM</name>
<organism evidence="2 3">
    <name type="scientific">Dentiscutata erythropus</name>
    <dbReference type="NCBI Taxonomy" id="1348616"/>
    <lineage>
        <taxon>Eukaryota</taxon>
        <taxon>Fungi</taxon>
        <taxon>Fungi incertae sedis</taxon>
        <taxon>Mucoromycota</taxon>
        <taxon>Glomeromycotina</taxon>
        <taxon>Glomeromycetes</taxon>
        <taxon>Diversisporales</taxon>
        <taxon>Gigasporaceae</taxon>
        <taxon>Dentiscutata</taxon>
    </lineage>
</organism>
<accession>A0A9N9D7X2</accession>
<feature type="region of interest" description="Disordered" evidence="1">
    <location>
        <begin position="1"/>
        <end position="32"/>
    </location>
</feature>
<dbReference type="Proteomes" id="UP000789405">
    <property type="component" value="Unassembled WGS sequence"/>
</dbReference>
<reference evidence="2" key="1">
    <citation type="submission" date="2021-06" db="EMBL/GenBank/DDBJ databases">
        <authorList>
            <person name="Kallberg Y."/>
            <person name="Tangrot J."/>
            <person name="Rosling A."/>
        </authorList>
    </citation>
    <scope>NUCLEOTIDE SEQUENCE</scope>
    <source>
        <strain evidence="2">MA453B</strain>
    </source>
</reference>
<keyword evidence="3" id="KW-1185">Reference proteome</keyword>
<evidence type="ECO:0000313" key="3">
    <source>
        <dbReference type="Proteomes" id="UP000789405"/>
    </source>
</evidence>